<keyword evidence="1" id="KW-0732">Signal</keyword>
<accession>A0A081NK94</accession>
<proteinExistence type="predicted"/>
<name>A0A081NK94_9GAMM</name>
<gene>
    <name evidence="2" type="ORF">GZ78_02045</name>
</gene>
<protein>
    <recommendedName>
        <fullName evidence="4">UDP-N-acetylglucosamine 2-epimerase domain-containing protein</fullName>
    </recommendedName>
</protein>
<dbReference type="Proteomes" id="UP000028073">
    <property type="component" value="Unassembled WGS sequence"/>
</dbReference>
<dbReference type="STRING" id="1137799.GZ78_02045"/>
<feature type="chain" id="PRO_5001760897" description="UDP-N-acetylglucosamine 2-epimerase domain-containing protein" evidence="1">
    <location>
        <begin position="27"/>
        <end position="384"/>
    </location>
</feature>
<evidence type="ECO:0000313" key="3">
    <source>
        <dbReference type="Proteomes" id="UP000028073"/>
    </source>
</evidence>
<reference evidence="2 3" key="1">
    <citation type="submission" date="2014-06" db="EMBL/GenBank/DDBJ databases">
        <title>Whole Genome Sequences of Three Symbiotic Endozoicomonas Bacteria.</title>
        <authorList>
            <person name="Neave M.J."/>
            <person name="Apprill A."/>
            <person name="Voolstra C.R."/>
        </authorList>
    </citation>
    <scope>NUCLEOTIDE SEQUENCE [LARGE SCALE GENOMIC DNA]</scope>
    <source>
        <strain evidence="2 3">DSM 25634</strain>
    </source>
</reference>
<dbReference type="SUPFAM" id="SSF53756">
    <property type="entry name" value="UDP-Glycosyltransferase/glycogen phosphorylase"/>
    <property type="match status" value="1"/>
</dbReference>
<dbReference type="Gene3D" id="3.40.50.12580">
    <property type="match status" value="1"/>
</dbReference>
<organism evidence="2 3">
    <name type="scientific">Endozoicomonas numazuensis</name>
    <dbReference type="NCBI Taxonomy" id="1137799"/>
    <lineage>
        <taxon>Bacteria</taxon>
        <taxon>Pseudomonadati</taxon>
        <taxon>Pseudomonadota</taxon>
        <taxon>Gammaproteobacteria</taxon>
        <taxon>Oceanospirillales</taxon>
        <taxon>Endozoicomonadaceae</taxon>
        <taxon>Endozoicomonas</taxon>
    </lineage>
</organism>
<dbReference type="EMBL" id="JOKH01000001">
    <property type="protein sequence ID" value="KEQ18867.1"/>
    <property type="molecule type" value="Genomic_DNA"/>
</dbReference>
<dbReference type="RefSeq" id="WP_034832316.1">
    <property type="nucleotide sequence ID" value="NZ_JOKH01000001.1"/>
</dbReference>
<keyword evidence="3" id="KW-1185">Reference proteome</keyword>
<evidence type="ECO:0000256" key="1">
    <source>
        <dbReference type="SAM" id="SignalP"/>
    </source>
</evidence>
<evidence type="ECO:0008006" key="4">
    <source>
        <dbReference type="Google" id="ProtNLM"/>
    </source>
</evidence>
<sequence>MKNYPAFLFLLCISFFTGLVSANALAAKNIDLLLVAYDQGESNAFKQLENALEKQGINYRILSLGRAAEIFRNHPLNLSISVHNAEQLRNNRETSWPGTALIELSQRINPKIVYSGMSSAAQAQILNHMRTRGSYNLAFYDNFDPVVTKEYVRAFLSTVSSLDELHIPSIATRQSFNDLSFSPAPLYTVSGQPALEAWDDIYRQTDNDRVRQELNLSTQQPVVVFAGGYDDTYEDYFRIFIEATRKIPSTTFLVTFHPKTNGEIERRWIKERGAGNVRLMDKSRHSTAALTKLSVAVMVHKSSIGTMALYKGKPVIYIAEPEVDNFLIRRNLAFLASSPEEVVKTFHSATATHNRFLSLESLGMPDKPSEYIAVELREILDDLR</sequence>
<dbReference type="AlphaFoldDB" id="A0A081NK94"/>
<feature type="signal peptide" evidence="1">
    <location>
        <begin position="1"/>
        <end position="26"/>
    </location>
</feature>
<dbReference type="InterPro" id="IPR043148">
    <property type="entry name" value="TagF_C"/>
</dbReference>
<comment type="caution">
    <text evidence="2">The sequence shown here is derived from an EMBL/GenBank/DDBJ whole genome shotgun (WGS) entry which is preliminary data.</text>
</comment>
<evidence type="ECO:0000313" key="2">
    <source>
        <dbReference type="EMBL" id="KEQ18867.1"/>
    </source>
</evidence>
<dbReference type="eggNOG" id="ENOG50331HQ">
    <property type="taxonomic scope" value="Bacteria"/>
</dbReference>
<dbReference type="OrthoDB" id="6190563at2"/>